<dbReference type="PANTHER" id="PTHR37806:SF1">
    <property type="entry name" value="PEPTIDASE C39-LIKE DOMAIN-CONTAINING PROTEIN"/>
    <property type="match status" value="1"/>
</dbReference>
<dbReference type="PANTHER" id="PTHR37806">
    <property type="entry name" value="LMO0724 PROTEIN"/>
    <property type="match status" value="1"/>
</dbReference>
<dbReference type="Gene3D" id="3.90.70.10">
    <property type="entry name" value="Cysteine proteinases"/>
    <property type="match status" value="1"/>
</dbReference>
<sequence length="266" mass="29526">MAGRLDLAPHQPQQKSGCVTQDHTAIVAADGQPIAYVDALTGVTVSREVTDDQGAHFYQLASGRYILKNAVTLDPDLWHMALEKGQQPLNLNAENINQLWWQMPNGCEPAALLEGLHVKGYATEFDYLSFLKTMPRAADYNPYHGFGGEPDQDVAGHFEAIFPVPLVSWGKNYAPVSDVSGMTAEKMPVLLQQKKPIVAYVTVGFETPEWGQYSFGQALSNNHAVLVDGFFGELLHVSDPIDGRYWLSMTRFKRAYDARRWAVKIG</sequence>
<evidence type="ECO:0000313" key="3">
    <source>
        <dbReference type="Proteomes" id="UP000198430"/>
    </source>
</evidence>
<organism evidence="2 3">
    <name type="scientific">Secundilactobacillus pentosiphilus</name>
    <dbReference type="NCBI Taxonomy" id="1714682"/>
    <lineage>
        <taxon>Bacteria</taxon>
        <taxon>Bacillati</taxon>
        <taxon>Bacillota</taxon>
        <taxon>Bacilli</taxon>
        <taxon>Lactobacillales</taxon>
        <taxon>Lactobacillaceae</taxon>
        <taxon>Secundilactobacillus</taxon>
    </lineage>
</organism>
<dbReference type="AlphaFoldDB" id="A0A1Z5IR40"/>
<dbReference type="Proteomes" id="UP000198430">
    <property type="component" value="Unassembled WGS sequence"/>
</dbReference>
<gene>
    <name evidence="2" type="ORF">IWT140_01872</name>
</gene>
<name>A0A1Z5IR40_9LACO</name>
<proteinExistence type="predicted"/>
<accession>A0A1Z5IR40</accession>
<keyword evidence="3" id="KW-1185">Reference proteome</keyword>
<protein>
    <recommendedName>
        <fullName evidence="1">Peptidase C39-like domain-containing protein</fullName>
    </recommendedName>
</protein>
<feature type="domain" description="Peptidase C39-like" evidence="1">
    <location>
        <begin position="94"/>
        <end position="240"/>
    </location>
</feature>
<evidence type="ECO:0000313" key="2">
    <source>
        <dbReference type="EMBL" id="GAX04234.1"/>
    </source>
</evidence>
<dbReference type="EMBL" id="BCMH01000014">
    <property type="protein sequence ID" value="GAX04234.1"/>
    <property type="molecule type" value="Genomic_DNA"/>
</dbReference>
<evidence type="ECO:0000259" key="1">
    <source>
        <dbReference type="Pfam" id="PF13529"/>
    </source>
</evidence>
<dbReference type="Pfam" id="PF13529">
    <property type="entry name" value="Peptidase_C39_2"/>
    <property type="match status" value="1"/>
</dbReference>
<dbReference type="RefSeq" id="WP_225356674.1">
    <property type="nucleotide sequence ID" value="NZ_BCMH01000014.1"/>
</dbReference>
<reference evidence="2 3" key="1">
    <citation type="submission" date="2015-11" db="EMBL/GenBank/DDBJ databases">
        <title>Draft genome sequences of new species of the genus Lactobacillus isolated from orchardgrass silage.</title>
        <authorList>
            <person name="Tohno M."/>
            <person name="Tanizawa Y."/>
            <person name="Arita M."/>
        </authorList>
    </citation>
    <scope>NUCLEOTIDE SEQUENCE [LARGE SCALE GENOMIC DNA]</scope>
    <source>
        <strain evidence="2 3">IWT140</strain>
    </source>
</reference>
<dbReference type="InterPro" id="IPR039564">
    <property type="entry name" value="Peptidase_C39-like"/>
</dbReference>
<comment type="caution">
    <text evidence="2">The sequence shown here is derived from an EMBL/GenBank/DDBJ whole genome shotgun (WGS) entry which is preliminary data.</text>
</comment>